<name>A0A520KU94_METT2</name>
<keyword evidence="1" id="KW-1133">Transmembrane helix</keyword>
<evidence type="ECO:0000313" key="4">
    <source>
        <dbReference type="EMBL" id="RZN65650.1"/>
    </source>
</evidence>
<proteinExistence type="predicted"/>
<accession>A0A520KU94</accession>
<dbReference type="PANTHER" id="PTHR37938:SF1">
    <property type="entry name" value="BLL0215 PROTEIN"/>
    <property type="match status" value="1"/>
</dbReference>
<evidence type="ECO:0000259" key="2">
    <source>
        <dbReference type="Pfam" id="PF03703"/>
    </source>
</evidence>
<dbReference type="InterPro" id="IPR026870">
    <property type="entry name" value="Zinc_ribbon_dom"/>
</dbReference>
<feature type="domain" description="Zinc-ribbon" evidence="3">
    <location>
        <begin position="185"/>
        <end position="205"/>
    </location>
</feature>
<organism evidence="4 5">
    <name type="scientific">Methanoliparum thermophilum</name>
    <dbReference type="NCBI Taxonomy" id="2491083"/>
    <lineage>
        <taxon>Archaea</taxon>
        <taxon>Methanobacteriati</taxon>
        <taxon>Methanobacteriota</taxon>
        <taxon>Candidatus Methanoliparia</taxon>
        <taxon>Candidatus Methanoliparales</taxon>
        <taxon>Candidatus Methanoliparaceae</taxon>
        <taxon>Candidatus Methanoliparum</taxon>
    </lineage>
</organism>
<keyword evidence="1" id="KW-0472">Membrane</keyword>
<evidence type="ECO:0000313" key="5">
    <source>
        <dbReference type="Proteomes" id="UP000317158"/>
    </source>
</evidence>
<feature type="transmembrane region" description="Helical" evidence="1">
    <location>
        <begin position="48"/>
        <end position="78"/>
    </location>
</feature>
<comment type="caution">
    <text evidence="4">The sequence shown here is derived from an EMBL/GenBank/DDBJ whole genome shotgun (WGS) entry which is preliminary data.</text>
</comment>
<gene>
    <name evidence="4" type="ORF">EF806_00095</name>
</gene>
<evidence type="ECO:0000256" key="1">
    <source>
        <dbReference type="SAM" id="Phobius"/>
    </source>
</evidence>
<dbReference type="InterPro" id="IPR005182">
    <property type="entry name" value="YdbS-like_PH"/>
</dbReference>
<dbReference type="Pfam" id="PF13240">
    <property type="entry name" value="Zn_Ribbon_1"/>
    <property type="match status" value="1"/>
</dbReference>
<dbReference type="EMBL" id="RXIF01000001">
    <property type="protein sequence ID" value="RZN65650.1"/>
    <property type="molecule type" value="Genomic_DNA"/>
</dbReference>
<keyword evidence="1" id="KW-0812">Transmembrane</keyword>
<sequence length="208" mass="23776">MILKMAEEIKEGKLKETLGIKKDKYEKMGFNEGENIIGTFYKSPLVFWYLYIIAVLFFIFLGAFYGIGIIFGVLTILFTELYRRGFKFYVTNQRVIRDFTFLRRKTEDSTYDLVTTVTLSQTFSTRILGMGNVIINTAGGSIVFDGVANPERVRSTIIKAKQDYLVKPKGVSVILEPSKKEEAIFCPYCGHKLEEISKFCPYCGGRLK</sequence>
<reference evidence="4 5" key="1">
    <citation type="journal article" date="2019" name="Nat. Microbiol.">
        <title>Wide diversity of methane and short-chain alkane metabolisms in uncultured archaea.</title>
        <authorList>
            <person name="Borrel G."/>
            <person name="Adam P.S."/>
            <person name="McKay L.J."/>
            <person name="Chen L.X."/>
            <person name="Sierra-Garcia I.N."/>
            <person name="Sieber C.M."/>
            <person name="Letourneur Q."/>
            <person name="Ghozlane A."/>
            <person name="Andersen G.L."/>
            <person name="Li W.J."/>
            <person name="Hallam S.J."/>
            <person name="Muyzer G."/>
            <person name="de Oliveira V.M."/>
            <person name="Inskeep W.P."/>
            <person name="Banfield J.F."/>
            <person name="Gribaldo S."/>
        </authorList>
    </citation>
    <scope>NUCLEOTIDE SEQUENCE [LARGE SCALE GENOMIC DNA]</scope>
    <source>
        <strain evidence="4">NM1a</strain>
    </source>
</reference>
<dbReference type="Proteomes" id="UP000317158">
    <property type="component" value="Unassembled WGS sequence"/>
</dbReference>
<dbReference type="Pfam" id="PF03703">
    <property type="entry name" value="bPH_2"/>
    <property type="match status" value="1"/>
</dbReference>
<dbReference type="PANTHER" id="PTHR37938">
    <property type="entry name" value="BLL0215 PROTEIN"/>
    <property type="match status" value="1"/>
</dbReference>
<dbReference type="AlphaFoldDB" id="A0A520KU94"/>
<evidence type="ECO:0000259" key="3">
    <source>
        <dbReference type="Pfam" id="PF13240"/>
    </source>
</evidence>
<protein>
    <submittedName>
        <fullName evidence="4">Zinc-ribbon domain-containing protein</fullName>
    </submittedName>
</protein>
<feature type="domain" description="YdbS-like PH" evidence="2">
    <location>
        <begin position="84"/>
        <end position="157"/>
    </location>
</feature>